<dbReference type="InterPro" id="IPR003593">
    <property type="entry name" value="AAA+_ATPase"/>
</dbReference>
<dbReference type="Gene3D" id="3.40.50.300">
    <property type="entry name" value="P-loop containing nucleotide triphosphate hydrolases"/>
    <property type="match status" value="1"/>
</dbReference>
<proteinExistence type="predicted"/>
<dbReference type="SUPFAM" id="SSF52540">
    <property type="entry name" value="P-loop containing nucleoside triphosphate hydrolases"/>
    <property type="match status" value="1"/>
</dbReference>
<dbReference type="PANTHER" id="PTHR43038:SF3">
    <property type="entry name" value="ABC TRANSPORTER G FAMILY MEMBER 20 ISOFORM X1"/>
    <property type="match status" value="1"/>
</dbReference>
<keyword evidence="2 4" id="KW-0067">ATP-binding</keyword>
<accession>A0A4P6EJX4</accession>
<dbReference type="Pfam" id="PF00005">
    <property type="entry name" value="ABC_tran"/>
    <property type="match status" value="1"/>
</dbReference>
<evidence type="ECO:0000313" key="4">
    <source>
        <dbReference type="EMBL" id="QAY62874.1"/>
    </source>
</evidence>
<dbReference type="GO" id="GO:0016887">
    <property type="term" value="F:ATP hydrolysis activity"/>
    <property type="evidence" value="ECO:0007669"/>
    <property type="project" value="InterPro"/>
</dbReference>
<dbReference type="AlphaFoldDB" id="A0A4P6EJX4"/>
<dbReference type="SMART" id="SM00382">
    <property type="entry name" value="AAA"/>
    <property type="match status" value="1"/>
</dbReference>
<dbReference type="Proteomes" id="UP000291758">
    <property type="component" value="Chromosome"/>
</dbReference>
<gene>
    <name evidence="4" type="ORF">ET495_06020</name>
</gene>
<keyword evidence="1" id="KW-0547">Nucleotide-binding</keyword>
<name>A0A4P6EJX4_9MICO</name>
<dbReference type="InterPro" id="IPR027417">
    <property type="entry name" value="P-loop_NTPase"/>
</dbReference>
<dbReference type="PROSITE" id="PS50893">
    <property type="entry name" value="ABC_TRANSPORTER_2"/>
    <property type="match status" value="1"/>
</dbReference>
<dbReference type="OrthoDB" id="9806471at2"/>
<dbReference type="KEGG" id="xyl:ET495_06020"/>
<dbReference type="CDD" id="cd03230">
    <property type="entry name" value="ABC_DR_subfamily_A"/>
    <property type="match status" value="1"/>
</dbReference>
<dbReference type="GO" id="GO:0005524">
    <property type="term" value="F:ATP binding"/>
    <property type="evidence" value="ECO:0007669"/>
    <property type="project" value="UniProtKB-KW"/>
</dbReference>
<dbReference type="RefSeq" id="WP_129203432.1">
    <property type="nucleotide sequence ID" value="NZ_CP035495.1"/>
</dbReference>
<evidence type="ECO:0000256" key="1">
    <source>
        <dbReference type="ARBA" id="ARBA00022741"/>
    </source>
</evidence>
<organism evidence="4 5">
    <name type="scientific">Xylanimonas allomyrinae</name>
    <dbReference type="NCBI Taxonomy" id="2509459"/>
    <lineage>
        <taxon>Bacteria</taxon>
        <taxon>Bacillati</taxon>
        <taxon>Actinomycetota</taxon>
        <taxon>Actinomycetes</taxon>
        <taxon>Micrococcales</taxon>
        <taxon>Promicromonosporaceae</taxon>
        <taxon>Xylanimonas</taxon>
    </lineage>
</organism>
<keyword evidence="5" id="KW-1185">Reference proteome</keyword>
<evidence type="ECO:0000259" key="3">
    <source>
        <dbReference type="PROSITE" id="PS50893"/>
    </source>
</evidence>
<feature type="domain" description="ABC transporter" evidence="3">
    <location>
        <begin position="2"/>
        <end position="229"/>
    </location>
</feature>
<evidence type="ECO:0000313" key="5">
    <source>
        <dbReference type="Proteomes" id="UP000291758"/>
    </source>
</evidence>
<dbReference type="InterPro" id="IPR003439">
    <property type="entry name" value="ABC_transporter-like_ATP-bd"/>
</dbReference>
<evidence type="ECO:0000256" key="2">
    <source>
        <dbReference type="ARBA" id="ARBA00022840"/>
    </source>
</evidence>
<sequence>MLIVDEVTKAYGRKVVNHGVSLTVRPGEIAAVFGPNGAGKTTLVRQIVGLLRPNTGTIRIGAELRAPRQMARKVAYQPQAQIALESLTVRESIHIAGMLRGLTAPASADATTGLLAELQIGDWSQVAGHRLSGGLRRLVAFAMTMNSRPELVVLDEPTNDVDPERRRLMWQALRRRSERAAVVVITHNVHEAVAYADTCYEMAEGRLGPAQLPGGTLVEPPDAQRVVTAARATYEPGTSLRTGAHGDLYLPYHGPVAEVSAESGSRR</sequence>
<reference evidence="4 5" key="1">
    <citation type="submission" date="2019-01" db="EMBL/GenBank/DDBJ databases">
        <title>Genome sequencing of strain 2JSPR-7.</title>
        <authorList>
            <person name="Heo J."/>
            <person name="Kim S.-J."/>
            <person name="Kim J.-S."/>
            <person name="Hong S.-B."/>
            <person name="Kwon S.-W."/>
        </authorList>
    </citation>
    <scope>NUCLEOTIDE SEQUENCE [LARGE SCALE GENOMIC DNA]</scope>
    <source>
        <strain evidence="4 5">2JSPR-7</strain>
    </source>
</reference>
<dbReference type="EMBL" id="CP035495">
    <property type="protein sequence ID" value="QAY62874.1"/>
    <property type="molecule type" value="Genomic_DNA"/>
</dbReference>
<dbReference type="PANTHER" id="PTHR43038">
    <property type="entry name" value="ATP-BINDING CASSETTE, SUB-FAMILY H, MEMBER 1"/>
    <property type="match status" value="1"/>
</dbReference>
<protein>
    <submittedName>
        <fullName evidence="4">ABC transporter ATP-binding protein</fullName>
    </submittedName>
</protein>